<dbReference type="EMBL" id="JBHSWG010000001">
    <property type="protein sequence ID" value="MFC6758324.1"/>
    <property type="molecule type" value="Genomic_DNA"/>
</dbReference>
<dbReference type="InterPro" id="IPR050272">
    <property type="entry name" value="Isochorismatase-like_hydrls"/>
</dbReference>
<reference evidence="4" key="1">
    <citation type="journal article" date="2014" name="Int. J. Syst. Evol. Microbiol.">
        <title>Complete genome of a new Firmicutes species belonging to the dominant human colonic microbiota ('Ruminococcus bicirculans') reveals two chromosomes and a selective capacity to utilize plant glucans.</title>
        <authorList>
            <consortium name="NISC Comparative Sequencing Program"/>
            <person name="Wegmann U."/>
            <person name="Louis P."/>
            <person name="Goesmann A."/>
            <person name="Henrissat B."/>
            <person name="Duncan S.H."/>
            <person name="Flint H.J."/>
        </authorList>
    </citation>
    <scope>NUCLEOTIDE SEQUENCE</scope>
    <source>
        <strain evidence="4">NBRC 109054</strain>
    </source>
</reference>
<dbReference type="Gene3D" id="3.40.50.850">
    <property type="entry name" value="Isochorismatase-like"/>
    <property type="match status" value="1"/>
</dbReference>
<proteinExistence type="predicted"/>
<dbReference type="SUPFAM" id="SSF52499">
    <property type="entry name" value="Isochorismatase-like hydrolases"/>
    <property type="match status" value="1"/>
</dbReference>
<dbReference type="CDD" id="cd00431">
    <property type="entry name" value="cysteine_hydrolases"/>
    <property type="match status" value="1"/>
</dbReference>
<sequence length="194" mass="21300">MKSALLILDMQNELIDPNGKVGKNGFAKMVADLKLVQKTAAVADAFRARNLPVVFVNVGFEKGYLDAISKQSRLAHLKDMGAMIIGEFGTGFPDALAPNEGDLVVTKRAVNPFHNTNLLNWLQANKVERIVLAGVYTHMVVDSTARHGDDSGLFVTVLEDCCASPDMDLHRIECEKILPLFSTVSRSEEFLKLL</sequence>
<dbReference type="Pfam" id="PF00857">
    <property type="entry name" value="Isochorismatase"/>
    <property type="match status" value="1"/>
</dbReference>
<gene>
    <name evidence="3" type="ORF">ACFQFQ_00460</name>
    <name evidence="4" type="ORF">ACFQFQ_21050</name>
</gene>
<comment type="caution">
    <text evidence="4">The sequence shown here is derived from an EMBL/GenBank/DDBJ whole genome shotgun (WGS) entry which is preliminary data.</text>
</comment>
<evidence type="ECO:0000313" key="5">
    <source>
        <dbReference type="Proteomes" id="UP001596353"/>
    </source>
</evidence>
<keyword evidence="5" id="KW-1185">Reference proteome</keyword>
<protein>
    <submittedName>
        <fullName evidence="4">Cysteine hydrolase family protein</fullName>
    </submittedName>
</protein>
<dbReference type="PANTHER" id="PTHR43540:SF16">
    <property type="entry name" value="ISOCHORISMATASE-LIKE DOMAIN-CONTAINING PROTEIN"/>
    <property type="match status" value="1"/>
</dbReference>
<evidence type="ECO:0000313" key="3">
    <source>
        <dbReference type="EMBL" id="MFC6758324.1"/>
    </source>
</evidence>
<dbReference type="PANTHER" id="PTHR43540">
    <property type="entry name" value="PEROXYUREIDOACRYLATE/UREIDOACRYLATE AMIDOHYDROLASE-RELATED"/>
    <property type="match status" value="1"/>
</dbReference>
<evidence type="ECO:0000313" key="4">
    <source>
        <dbReference type="EMBL" id="MFC6761372.1"/>
    </source>
</evidence>
<organism evidence="4 5">
    <name type="scientific">Sulfitobacter porphyrae</name>
    <dbReference type="NCBI Taxonomy" id="1246864"/>
    <lineage>
        <taxon>Bacteria</taxon>
        <taxon>Pseudomonadati</taxon>
        <taxon>Pseudomonadota</taxon>
        <taxon>Alphaproteobacteria</taxon>
        <taxon>Rhodobacterales</taxon>
        <taxon>Roseobacteraceae</taxon>
        <taxon>Sulfitobacter</taxon>
    </lineage>
</organism>
<accession>A0ABW2B6Z1</accession>
<reference evidence="4" key="3">
    <citation type="submission" date="2024-09" db="EMBL/GenBank/DDBJ databases">
        <authorList>
            <person name="Sun Q."/>
            <person name="Mori K."/>
        </authorList>
    </citation>
    <scope>NUCLEOTIDE SEQUENCE</scope>
    <source>
        <strain evidence="4">NBRC 109054</strain>
    </source>
</reference>
<dbReference type="GO" id="GO:0016787">
    <property type="term" value="F:hydrolase activity"/>
    <property type="evidence" value="ECO:0007669"/>
    <property type="project" value="UniProtKB-KW"/>
</dbReference>
<evidence type="ECO:0000256" key="1">
    <source>
        <dbReference type="ARBA" id="ARBA00022801"/>
    </source>
</evidence>
<dbReference type="EMBL" id="JBHSWG010000002">
    <property type="protein sequence ID" value="MFC6761372.1"/>
    <property type="molecule type" value="Genomic_DNA"/>
</dbReference>
<dbReference type="InterPro" id="IPR036380">
    <property type="entry name" value="Isochorismatase-like_sf"/>
</dbReference>
<reference evidence="5" key="2">
    <citation type="journal article" date="2019" name="Int. J. Syst. Evol. Microbiol.">
        <title>The Global Catalogue of Microorganisms (GCM) 10K type strain sequencing project: providing services to taxonomists for standard genome sequencing and annotation.</title>
        <authorList>
            <consortium name="The Broad Institute Genomics Platform"/>
            <consortium name="The Broad Institute Genome Sequencing Center for Infectious Disease"/>
            <person name="Wu L."/>
            <person name="Ma J."/>
        </authorList>
    </citation>
    <scope>NUCLEOTIDE SEQUENCE [LARGE SCALE GENOMIC DNA]</scope>
    <source>
        <strain evidence="5">CCUG 66188</strain>
    </source>
</reference>
<evidence type="ECO:0000259" key="2">
    <source>
        <dbReference type="Pfam" id="PF00857"/>
    </source>
</evidence>
<feature type="domain" description="Isochorismatase-like" evidence="2">
    <location>
        <begin position="3"/>
        <end position="189"/>
    </location>
</feature>
<name>A0ABW2B6Z1_9RHOB</name>
<dbReference type="InterPro" id="IPR000868">
    <property type="entry name" value="Isochorismatase-like_dom"/>
</dbReference>
<keyword evidence="1 4" id="KW-0378">Hydrolase</keyword>
<dbReference type="Proteomes" id="UP001596353">
    <property type="component" value="Unassembled WGS sequence"/>
</dbReference>